<dbReference type="AlphaFoldDB" id="A0A3B1DKV3"/>
<accession>A0A3B1DKV3</accession>
<feature type="non-terminal residue" evidence="1">
    <location>
        <position position="44"/>
    </location>
</feature>
<name>A0A3B1DKV3_9ZZZZ</name>
<sequence>MLGITLNLEEYLSRCSEEFKKLDLTQAERMAEDIYSAYEEGRFV</sequence>
<dbReference type="EMBL" id="UOGL01000533">
    <property type="protein sequence ID" value="VAX41342.1"/>
    <property type="molecule type" value="Genomic_DNA"/>
</dbReference>
<proteinExistence type="predicted"/>
<evidence type="ECO:0000313" key="1">
    <source>
        <dbReference type="EMBL" id="VAX41342.1"/>
    </source>
</evidence>
<gene>
    <name evidence="1" type="ORF">MNBD_PLANCTO02-1079</name>
</gene>
<organism evidence="1">
    <name type="scientific">hydrothermal vent metagenome</name>
    <dbReference type="NCBI Taxonomy" id="652676"/>
    <lineage>
        <taxon>unclassified sequences</taxon>
        <taxon>metagenomes</taxon>
        <taxon>ecological metagenomes</taxon>
    </lineage>
</organism>
<reference evidence="1" key="1">
    <citation type="submission" date="2018-06" db="EMBL/GenBank/DDBJ databases">
        <authorList>
            <person name="Zhirakovskaya E."/>
        </authorList>
    </citation>
    <scope>NUCLEOTIDE SEQUENCE</scope>
</reference>
<protein>
    <submittedName>
        <fullName evidence="1">Uncharacterized protein</fullName>
    </submittedName>
</protein>